<evidence type="ECO:0000313" key="2">
    <source>
        <dbReference type="EMBL" id="KAF4649004.1"/>
    </source>
</evidence>
<name>A0A7J6KQ04_PERCH</name>
<sequence length="320" mass="34423">PLANSTTAESSPPSGSQPGGSTSTGSATGSSAVPSSTGSATTTKVDSGLLRIACCCASAVSAEAQRLLEEGHKIVDREGSPTTIERLVQGITPEYGPIPPYLIPDEKVMRVLSKSSSSYVDFKLLAYSSSEGNTRKRLRTTTSGKVVEVYDEGNEFHGQGHGYNGAQYEEQGAFNKWSAQFARYMFSICLVDPKSRQHLFTFLGYQCEISRIAVMSPYRAVEADRAFRLTVPGIAATGKATWECFSEEFTAPFFSRFLSEVAHRPRPSGNWNRSHKGKGKGKGKGYNQYGSPPHASGGGSANGGSHQTSNTQNRPNQQNR</sequence>
<comment type="caution">
    <text evidence="2">The sequence shown here is derived from an EMBL/GenBank/DDBJ whole genome shotgun (WGS) entry which is preliminary data.</text>
</comment>
<accession>A0A7J6KQ04</accession>
<gene>
    <name evidence="2" type="ORF">FOL47_002552</name>
</gene>
<dbReference type="OrthoDB" id="10464979at2759"/>
<feature type="non-terminal residue" evidence="2">
    <location>
        <position position="1"/>
    </location>
</feature>
<reference evidence="2 3" key="1">
    <citation type="submission" date="2020-04" db="EMBL/GenBank/DDBJ databases">
        <title>Perkinsus chesapeaki whole genome sequence.</title>
        <authorList>
            <person name="Bogema D.R."/>
        </authorList>
    </citation>
    <scope>NUCLEOTIDE SEQUENCE [LARGE SCALE GENOMIC DNA]</scope>
    <source>
        <strain evidence="2">ATCC PRA-425</strain>
    </source>
</reference>
<feature type="compositionally biased region" description="Polar residues" evidence="1">
    <location>
        <begin position="307"/>
        <end position="320"/>
    </location>
</feature>
<feature type="region of interest" description="Disordered" evidence="1">
    <location>
        <begin position="263"/>
        <end position="320"/>
    </location>
</feature>
<feature type="compositionally biased region" description="Low complexity" evidence="1">
    <location>
        <begin position="10"/>
        <end position="42"/>
    </location>
</feature>
<feature type="compositionally biased region" description="Basic residues" evidence="1">
    <location>
        <begin position="273"/>
        <end position="283"/>
    </location>
</feature>
<evidence type="ECO:0000256" key="1">
    <source>
        <dbReference type="SAM" id="MobiDB-lite"/>
    </source>
</evidence>
<organism evidence="2 3">
    <name type="scientific">Perkinsus chesapeaki</name>
    <name type="common">Clam parasite</name>
    <name type="synonym">Perkinsus andrewsi</name>
    <dbReference type="NCBI Taxonomy" id="330153"/>
    <lineage>
        <taxon>Eukaryota</taxon>
        <taxon>Sar</taxon>
        <taxon>Alveolata</taxon>
        <taxon>Perkinsozoa</taxon>
        <taxon>Perkinsea</taxon>
        <taxon>Perkinsida</taxon>
        <taxon>Perkinsidae</taxon>
        <taxon>Perkinsus</taxon>
    </lineage>
</organism>
<feature type="region of interest" description="Disordered" evidence="1">
    <location>
        <begin position="1"/>
        <end position="42"/>
    </location>
</feature>
<dbReference type="EMBL" id="JAAPAO010001707">
    <property type="protein sequence ID" value="KAF4649004.1"/>
    <property type="molecule type" value="Genomic_DNA"/>
</dbReference>
<protein>
    <submittedName>
        <fullName evidence="2">Uncharacterized protein</fullName>
    </submittedName>
</protein>
<proteinExistence type="predicted"/>
<dbReference type="Proteomes" id="UP000591131">
    <property type="component" value="Unassembled WGS sequence"/>
</dbReference>
<evidence type="ECO:0000313" key="3">
    <source>
        <dbReference type="Proteomes" id="UP000591131"/>
    </source>
</evidence>
<keyword evidence="3" id="KW-1185">Reference proteome</keyword>
<dbReference type="AlphaFoldDB" id="A0A7J6KQ04"/>